<proteinExistence type="predicted"/>
<organism evidence="2 3">
    <name type="scientific">Bartonella vinsonii subsp. arupensis Pm136co</name>
    <dbReference type="NCBI Taxonomy" id="1094561"/>
    <lineage>
        <taxon>Bacteria</taxon>
        <taxon>Pseudomonadati</taxon>
        <taxon>Pseudomonadota</taxon>
        <taxon>Alphaproteobacteria</taxon>
        <taxon>Hyphomicrobiales</taxon>
        <taxon>Bartonellaceae</taxon>
        <taxon>Bartonella</taxon>
    </lineage>
</organism>
<dbReference type="Proteomes" id="UP000008948">
    <property type="component" value="Unassembled WGS sequence"/>
</dbReference>
<sequence length="468" mass="48571">MSKKSLLLCTAAATILLFGTHYNLHAENLDADKKGEVKTATPGATYGYLQAVNGSKIIGKNLTIVGGHPVNDDLMAVNAKTGSSIELWDTTIKSDNDTEMDSGLQIWHGSIIKMNGGSIAAEAIAIIDTDDSGESILENVKISGSKENKPARWGIDIRHGTVNLKNVTVSKAELYAVEASSKTKVIISKGSFGGIIHANQGSTITLNDNVTVTSEKNGLHADGDKAQIIMTGGTVKGQKSALLSEKGGHITVTDITLTADGKGTGAKSIGPNSMIDLHDNVTIKEAVIGLEAKDNGVIQMTGGSITVSQTGASFENNNNDKNKLENVVIKSSSDDKPITTGVSADKKSTIALKNITVTNAKKALFAHDNSQITVTGGGSFGGEVQAKQGSTITLNDNVKVTSEDDGLHAEGDQSKITMTGGTVTGSNSVLYTKAGGYIHVKDVAMTANGNGTKFGAFARGPSTIELNG</sequence>
<name>A0ABN0GN57_BARVI</name>
<feature type="chain" id="PRO_5046097341" evidence="1">
    <location>
        <begin position="27"/>
        <end position="468"/>
    </location>
</feature>
<protein>
    <submittedName>
        <fullName evidence="2">Uncharacterized protein</fullName>
    </submittedName>
</protein>
<keyword evidence="1" id="KW-0732">Signal</keyword>
<evidence type="ECO:0000313" key="3">
    <source>
        <dbReference type="Proteomes" id="UP000008948"/>
    </source>
</evidence>
<evidence type="ECO:0000256" key="1">
    <source>
        <dbReference type="SAM" id="SignalP"/>
    </source>
</evidence>
<keyword evidence="3" id="KW-1185">Reference proteome</keyword>
<dbReference type="InterPro" id="IPR011050">
    <property type="entry name" value="Pectin_lyase_fold/virulence"/>
</dbReference>
<evidence type="ECO:0000313" key="2">
    <source>
        <dbReference type="EMBL" id="EJF97437.1"/>
    </source>
</evidence>
<feature type="signal peptide" evidence="1">
    <location>
        <begin position="1"/>
        <end position="26"/>
    </location>
</feature>
<dbReference type="EMBL" id="AIMH01000035">
    <property type="protein sequence ID" value="EJF97437.1"/>
    <property type="molecule type" value="Genomic_DNA"/>
</dbReference>
<dbReference type="Gene3D" id="2.160.20.20">
    <property type="match status" value="1"/>
</dbReference>
<dbReference type="SUPFAM" id="SSF51126">
    <property type="entry name" value="Pectin lyase-like"/>
    <property type="match status" value="1"/>
</dbReference>
<gene>
    <name evidence="2" type="ORF">MEI_01131</name>
</gene>
<accession>A0ABN0GN57</accession>
<reference evidence="2 3" key="1">
    <citation type="submission" date="2012-03" db="EMBL/GenBank/DDBJ databases">
        <title>The Genome Sequence of Bartonella vinsonii subsp. arupensis str. Pm136co.</title>
        <authorList>
            <consortium name="The Broad Institute Genome Sequencing Platform"/>
            <consortium name="The Broad Institute Genome Sequencing Center for Infectious Disease"/>
            <person name="Feldgarden M."/>
            <person name="Kirby J."/>
            <person name="Kosoy M."/>
            <person name="Birtles R."/>
            <person name="Probert W.S."/>
            <person name="Chiaraviglio L."/>
            <person name="Young S.K."/>
            <person name="Zeng Q."/>
            <person name="Gargeya S."/>
            <person name="Fitzgerald M."/>
            <person name="Haas B."/>
            <person name="Abouelleil A."/>
            <person name="Alvarado L."/>
            <person name="Arachchi H.M."/>
            <person name="Berlin A."/>
            <person name="Chapman S.B."/>
            <person name="Gearin G."/>
            <person name="Goldberg J."/>
            <person name="Griggs A."/>
            <person name="Gujja S."/>
            <person name="Hansen M."/>
            <person name="Heiman D."/>
            <person name="Howarth C."/>
            <person name="Larimer J."/>
            <person name="Lui A."/>
            <person name="MacDonald P.J.P."/>
            <person name="McCowen C."/>
            <person name="Montmayeur A."/>
            <person name="Murphy C."/>
            <person name="Neiman D."/>
            <person name="Pearson M."/>
            <person name="Priest M."/>
            <person name="Roberts A."/>
            <person name="Saif S."/>
            <person name="Shea T."/>
            <person name="Sisk P."/>
            <person name="Stolte C."/>
            <person name="Sykes S."/>
            <person name="Wortman J."/>
            <person name="Nusbaum C."/>
            <person name="Birren B."/>
        </authorList>
    </citation>
    <scope>NUCLEOTIDE SEQUENCE [LARGE SCALE GENOMIC DNA]</scope>
    <source>
        <strain evidence="2 3">Pm136co</strain>
    </source>
</reference>
<comment type="caution">
    <text evidence="2">The sequence shown here is derived from an EMBL/GenBank/DDBJ whole genome shotgun (WGS) entry which is preliminary data.</text>
</comment>
<feature type="non-terminal residue" evidence="2">
    <location>
        <position position="468"/>
    </location>
</feature>
<dbReference type="InterPro" id="IPR012332">
    <property type="entry name" value="Autotransporter_pectin_lyase_C"/>
</dbReference>